<evidence type="ECO:0000313" key="1">
    <source>
        <dbReference type="EMBL" id="KAG8184342.1"/>
    </source>
</evidence>
<dbReference type="EMBL" id="JAFNEN010000375">
    <property type="protein sequence ID" value="KAG8184342.1"/>
    <property type="molecule type" value="Genomic_DNA"/>
</dbReference>
<reference evidence="1 2" key="1">
    <citation type="journal article" date="2022" name="Nat. Ecol. Evol.">
        <title>A masculinizing supergene underlies an exaggerated male reproductive morph in a spider.</title>
        <authorList>
            <person name="Hendrickx F."/>
            <person name="De Corte Z."/>
            <person name="Sonet G."/>
            <person name="Van Belleghem S.M."/>
            <person name="Kostlbacher S."/>
            <person name="Vangestel C."/>
        </authorList>
    </citation>
    <scope>NUCLEOTIDE SEQUENCE [LARGE SCALE GENOMIC DNA]</scope>
    <source>
        <strain evidence="1">W744_W776</strain>
    </source>
</reference>
<evidence type="ECO:0000313" key="2">
    <source>
        <dbReference type="Proteomes" id="UP000827092"/>
    </source>
</evidence>
<accession>A0AAV6UIY3</accession>
<sequence>MLGEKELSLEKCCEIARAGEISKTQVKTIQGNKVISELKPKPKIRPVIPCSASQHASSSLAKQWSKSRYFCKKCHTTHEKAKCPAYGKVCRNCDGTGHFAVGCVNPPKYKNRAKTVSEVHNDQKLSDLNSDNFFMLVV</sequence>
<dbReference type="AlphaFoldDB" id="A0AAV6UIY3"/>
<protein>
    <recommendedName>
        <fullName evidence="3">CCHC-type domain-containing protein</fullName>
    </recommendedName>
</protein>
<proteinExistence type="predicted"/>
<dbReference type="Proteomes" id="UP000827092">
    <property type="component" value="Unassembled WGS sequence"/>
</dbReference>
<organism evidence="1 2">
    <name type="scientific">Oedothorax gibbosus</name>
    <dbReference type="NCBI Taxonomy" id="931172"/>
    <lineage>
        <taxon>Eukaryota</taxon>
        <taxon>Metazoa</taxon>
        <taxon>Ecdysozoa</taxon>
        <taxon>Arthropoda</taxon>
        <taxon>Chelicerata</taxon>
        <taxon>Arachnida</taxon>
        <taxon>Araneae</taxon>
        <taxon>Araneomorphae</taxon>
        <taxon>Entelegynae</taxon>
        <taxon>Araneoidea</taxon>
        <taxon>Linyphiidae</taxon>
        <taxon>Erigoninae</taxon>
        <taxon>Oedothorax</taxon>
    </lineage>
</organism>
<comment type="caution">
    <text evidence="1">The sequence shown here is derived from an EMBL/GenBank/DDBJ whole genome shotgun (WGS) entry which is preliminary data.</text>
</comment>
<gene>
    <name evidence="1" type="ORF">JTE90_006745</name>
</gene>
<evidence type="ECO:0008006" key="3">
    <source>
        <dbReference type="Google" id="ProtNLM"/>
    </source>
</evidence>
<keyword evidence="2" id="KW-1185">Reference proteome</keyword>
<name>A0AAV6UIY3_9ARAC</name>